<dbReference type="PANTHER" id="PTHR43087">
    <property type="entry name" value="LYSINE/ARGININE/ORNITHINE TRANSPORT SYSTEM KINASE"/>
    <property type="match status" value="1"/>
</dbReference>
<dbReference type="OrthoDB" id="9778292at2"/>
<dbReference type="GO" id="GO:0016301">
    <property type="term" value="F:kinase activity"/>
    <property type="evidence" value="ECO:0007669"/>
    <property type="project" value="UniProtKB-KW"/>
</dbReference>
<dbReference type="CDD" id="cd03114">
    <property type="entry name" value="MMAA-like"/>
    <property type="match status" value="1"/>
</dbReference>
<keyword evidence="6" id="KW-0808">Transferase</keyword>
<dbReference type="GO" id="GO:0003924">
    <property type="term" value="F:GTPase activity"/>
    <property type="evidence" value="ECO:0007669"/>
    <property type="project" value="InterPro"/>
</dbReference>
<keyword evidence="6" id="KW-0418">Kinase</keyword>
<organism evidence="6 7">
    <name type="scientific">Microlunatus sagamiharensis</name>
    <dbReference type="NCBI Taxonomy" id="546874"/>
    <lineage>
        <taxon>Bacteria</taxon>
        <taxon>Bacillati</taxon>
        <taxon>Actinomycetota</taxon>
        <taxon>Actinomycetes</taxon>
        <taxon>Propionibacteriales</taxon>
        <taxon>Propionibacteriaceae</taxon>
        <taxon>Microlunatus</taxon>
    </lineage>
</organism>
<sequence>MVTALDPAALLEGVREGRPRAVGRAISLVEASSPLVPALVAGLAPDTGRALVVGLTGSPGVGKSSAVGALVARLRERDQRVGVLAVDPTSPFSGGAVLGDRVRMQEHALDPGVHIRSMATRGELGGLAAAVPAALRVLDAAGCATTLVETVGVGQSEVAVAATADVTLVLLAPGAGDGVQLAKAGVLEVADVLVVSKADRDGASALAQELRAMVNHGRTEPGAWAPPVVLLSSTDRTGLDEVLGAVEDFVAHQRASGGWERRRARRARGEVEQLVLARVRADAPGGGGELDRVAAEVAAGRLDPYEAARQLLDTPSGR</sequence>
<keyword evidence="4" id="KW-0342">GTP-binding</keyword>
<dbReference type="InterPro" id="IPR052040">
    <property type="entry name" value="GTPase/Isobutyryl-CoA_mutase"/>
</dbReference>
<keyword evidence="5" id="KW-0143">Chaperone</keyword>
<dbReference type="EMBL" id="LT629799">
    <property type="protein sequence ID" value="SDU89630.1"/>
    <property type="molecule type" value="Genomic_DNA"/>
</dbReference>
<evidence type="ECO:0000256" key="4">
    <source>
        <dbReference type="ARBA" id="ARBA00023134"/>
    </source>
</evidence>
<dbReference type="AlphaFoldDB" id="A0A1H2M8R0"/>
<gene>
    <name evidence="6" type="ORF">SAMN04488544_1606</name>
</gene>
<dbReference type="STRING" id="546874.SAMN04488544_1606"/>
<evidence type="ECO:0000313" key="6">
    <source>
        <dbReference type="EMBL" id="SDU89630.1"/>
    </source>
</evidence>
<evidence type="ECO:0000256" key="3">
    <source>
        <dbReference type="ARBA" id="ARBA00022801"/>
    </source>
</evidence>
<evidence type="ECO:0000256" key="2">
    <source>
        <dbReference type="ARBA" id="ARBA00022741"/>
    </source>
</evidence>
<dbReference type="Pfam" id="PF03308">
    <property type="entry name" value="MeaB"/>
    <property type="match status" value="1"/>
</dbReference>
<evidence type="ECO:0000313" key="7">
    <source>
        <dbReference type="Proteomes" id="UP000198825"/>
    </source>
</evidence>
<keyword evidence="2" id="KW-0547">Nucleotide-binding</keyword>
<comment type="similarity">
    <text evidence="1">Belongs to the SIMIBI class G3E GTPase family. ArgK/MeaB subfamily.</text>
</comment>
<dbReference type="Gene3D" id="3.40.50.300">
    <property type="entry name" value="P-loop containing nucleotide triphosphate hydrolases"/>
    <property type="match status" value="1"/>
</dbReference>
<dbReference type="SUPFAM" id="SSF52540">
    <property type="entry name" value="P-loop containing nucleoside triphosphate hydrolases"/>
    <property type="match status" value="1"/>
</dbReference>
<dbReference type="InterPro" id="IPR027417">
    <property type="entry name" value="P-loop_NTPase"/>
</dbReference>
<dbReference type="Proteomes" id="UP000198825">
    <property type="component" value="Chromosome I"/>
</dbReference>
<name>A0A1H2M8R0_9ACTN</name>
<protein>
    <submittedName>
        <fullName evidence="6">LAO/AO transport system kinase</fullName>
    </submittedName>
</protein>
<dbReference type="InterPro" id="IPR005129">
    <property type="entry name" value="GTPase_ArgK"/>
</dbReference>
<evidence type="ECO:0000256" key="1">
    <source>
        <dbReference type="ARBA" id="ARBA00009625"/>
    </source>
</evidence>
<dbReference type="RefSeq" id="WP_091073980.1">
    <property type="nucleotide sequence ID" value="NZ_LT629799.1"/>
</dbReference>
<keyword evidence="7" id="KW-1185">Reference proteome</keyword>
<evidence type="ECO:0000256" key="5">
    <source>
        <dbReference type="ARBA" id="ARBA00023186"/>
    </source>
</evidence>
<keyword evidence="3" id="KW-0378">Hydrolase</keyword>
<dbReference type="NCBIfam" id="TIGR00750">
    <property type="entry name" value="lao"/>
    <property type="match status" value="1"/>
</dbReference>
<accession>A0A1H2M8R0</accession>
<dbReference type="PANTHER" id="PTHR43087:SF1">
    <property type="entry name" value="LAO_AO TRANSPORT SYSTEM ATPASE"/>
    <property type="match status" value="1"/>
</dbReference>
<reference evidence="7" key="1">
    <citation type="submission" date="2016-10" db="EMBL/GenBank/DDBJ databases">
        <authorList>
            <person name="Varghese N."/>
            <person name="Submissions S."/>
        </authorList>
    </citation>
    <scope>NUCLEOTIDE SEQUENCE [LARGE SCALE GENOMIC DNA]</scope>
    <source>
        <strain evidence="7">DSM 21743</strain>
    </source>
</reference>
<dbReference type="GO" id="GO:0005525">
    <property type="term" value="F:GTP binding"/>
    <property type="evidence" value="ECO:0007669"/>
    <property type="project" value="UniProtKB-KW"/>
</dbReference>
<proteinExistence type="inferred from homology"/>